<evidence type="ECO:0000256" key="1">
    <source>
        <dbReference type="SAM" id="MobiDB-lite"/>
    </source>
</evidence>
<gene>
    <name evidence="2" type="ORF">PG997_008873</name>
</gene>
<dbReference type="EMBL" id="JAQQWN010000006">
    <property type="protein sequence ID" value="KAK8081055.1"/>
    <property type="molecule type" value="Genomic_DNA"/>
</dbReference>
<reference evidence="2 3" key="1">
    <citation type="submission" date="2023-01" db="EMBL/GenBank/DDBJ databases">
        <title>Analysis of 21 Apiospora genomes using comparative genomics revels a genus with tremendous synthesis potential of carbohydrate active enzymes and secondary metabolites.</title>
        <authorList>
            <person name="Sorensen T."/>
        </authorList>
    </citation>
    <scope>NUCLEOTIDE SEQUENCE [LARGE SCALE GENOMIC DNA]</scope>
    <source>
        <strain evidence="2 3">CBS 114990</strain>
    </source>
</reference>
<accession>A0ABR1WC19</accession>
<sequence length="95" mass="10520">MSPPPPPRPGITMRRELFRPGPQVPNTHPVRTLESDDPLEISECFGELLGRLQLGTTKRVGITTTKPQTQTQTTRRKRTPTPPPKEGRGTPTLAD</sequence>
<dbReference type="Proteomes" id="UP001433268">
    <property type="component" value="Unassembled WGS sequence"/>
</dbReference>
<feature type="region of interest" description="Disordered" evidence="1">
    <location>
        <begin position="53"/>
        <end position="95"/>
    </location>
</feature>
<comment type="caution">
    <text evidence="2">The sequence shown here is derived from an EMBL/GenBank/DDBJ whole genome shotgun (WGS) entry which is preliminary data.</text>
</comment>
<dbReference type="RefSeq" id="XP_066668530.1">
    <property type="nucleotide sequence ID" value="XM_066813188.1"/>
</dbReference>
<evidence type="ECO:0000313" key="2">
    <source>
        <dbReference type="EMBL" id="KAK8081055.1"/>
    </source>
</evidence>
<protein>
    <submittedName>
        <fullName evidence="2">Uncharacterized protein</fullName>
    </submittedName>
</protein>
<name>A0ABR1WC19_9PEZI</name>
<dbReference type="GeneID" id="92046248"/>
<organism evidence="2 3">
    <name type="scientific">Apiospora hydei</name>
    <dbReference type="NCBI Taxonomy" id="1337664"/>
    <lineage>
        <taxon>Eukaryota</taxon>
        <taxon>Fungi</taxon>
        <taxon>Dikarya</taxon>
        <taxon>Ascomycota</taxon>
        <taxon>Pezizomycotina</taxon>
        <taxon>Sordariomycetes</taxon>
        <taxon>Xylariomycetidae</taxon>
        <taxon>Amphisphaeriales</taxon>
        <taxon>Apiosporaceae</taxon>
        <taxon>Apiospora</taxon>
    </lineage>
</organism>
<evidence type="ECO:0000313" key="3">
    <source>
        <dbReference type="Proteomes" id="UP001433268"/>
    </source>
</evidence>
<keyword evidence="3" id="KW-1185">Reference proteome</keyword>
<feature type="compositionally biased region" description="Low complexity" evidence="1">
    <location>
        <begin position="63"/>
        <end position="73"/>
    </location>
</feature>
<feature type="region of interest" description="Disordered" evidence="1">
    <location>
        <begin position="1"/>
        <end position="35"/>
    </location>
</feature>
<proteinExistence type="predicted"/>